<sequence length="113" mass="13209">MPIRVLSWLGQMPGCVVEMHGPGFDSCRWLNALNYLVLPFDLLIFFFFFSEMSLYIRHSFGPDSEFLRQLLFFFDARNVGDFSALVETCRLLQNFVRDSGVCCHYLFIVNCIF</sequence>
<accession>A0A438GHE9</accession>
<dbReference type="AlphaFoldDB" id="A0A438GHE9"/>
<evidence type="ECO:0000313" key="3">
    <source>
        <dbReference type="Proteomes" id="UP000288805"/>
    </source>
</evidence>
<evidence type="ECO:0000256" key="1">
    <source>
        <dbReference type="SAM" id="Phobius"/>
    </source>
</evidence>
<proteinExistence type="predicted"/>
<keyword evidence="1" id="KW-0812">Transmembrane</keyword>
<dbReference type="Proteomes" id="UP000288805">
    <property type="component" value="Unassembled WGS sequence"/>
</dbReference>
<protein>
    <submittedName>
        <fullName evidence="2">E3 ubiquitin-protein ligase UPL6</fullName>
    </submittedName>
</protein>
<dbReference type="EMBL" id="QGNW01000434">
    <property type="protein sequence ID" value="RVW71615.1"/>
    <property type="molecule type" value="Genomic_DNA"/>
</dbReference>
<name>A0A438GHE9_VITVI</name>
<keyword evidence="1" id="KW-0472">Membrane</keyword>
<reference evidence="2 3" key="1">
    <citation type="journal article" date="2018" name="PLoS Genet.">
        <title>Population sequencing reveals clonal diversity and ancestral inbreeding in the grapevine cultivar Chardonnay.</title>
        <authorList>
            <person name="Roach M.J."/>
            <person name="Johnson D.L."/>
            <person name="Bohlmann J."/>
            <person name="van Vuuren H.J."/>
            <person name="Jones S.J."/>
            <person name="Pretorius I.S."/>
            <person name="Schmidt S.A."/>
            <person name="Borneman A.R."/>
        </authorList>
    </citation>
    <scope>NUCLEOTIDE SEQUENCE [LARGE SCALE GENOMIC DNA]</scope>
    <source>
        <strain evidence="3">cv. Chardonnay</strain>
        <tissue evidence="2">Leaf</tissue>
    </source>
</reference>
<evidence type="ECO:0000313" key="2">
    <source>
        <dbReference type="EMBL" id="RVW71615.1"/>
    </source>
</evidence>
<comment type="caution">
    <text evidence="2">The sequence shown here is derived from an EMBL/GenBank/DDBJ whole genome shotgun (WGS) entry which is preliminary data.</text>
</comment>
<gene>
    <name evidence="2" type="primary">UPL6_5</name>
    <name evidence="2" type="ORF">CK203_052672</name>
</gene>
<dbReference type="OrthoDB" id="8068875at2759"/>
<organism evidence="2 3">
    <name type="scientific">Vitis vinifera</name>
    <name type="common">Grape</name>
    <dbReference type="NCBI Taxonomy" id="29760"/>
    <lineage>
        <taxon>Eukaryota</taxon>
        <taxon>Viridiplantae</taxon>
        <taxon>Streptophyta</taxon>
        <taxon>Embryophyta</taxon>
        <taxon>Tracheophyta</taxon>
        <taxon>Spermatophyta</taxon>
        <taxon>Magnoliopsida</taxon>
        <taxon>eudicotyledons</taxon>
        <taxon>Gunneridae</taxon>
        <taxon>Pentapetalae</taxon>
        <taxon>rosids</taxon>
        <taxon>Vitales</taxon>
        <taxon>Vitaceae</taxon>
        <taxon>Viteae</taxon>
        <taxon>Vitis</taxon>
    </lineage>
</organism>
<feature type="transmembrane region" description="Helical" evidence="1">
    <location>
        <begin position="29"/>
        <end position="49"/>
    </location>
</feature>
<keyword evidence="1" id="KW-1133">Transmembrane helix</keyword>